<dbReference type="Proteomes" id="UP000540506">
    <property type="component" value="Unassembled WGS sequence"/>
</dbReference>
<dbReference type="EMBL" id="JACHJV010000001">
    <property type="protein sequence ID" value="MBB4922668.1"/>
    <property type="molecule type" value="Genomic_DNA"/>
</dbReference>
<evidence type="ECO:0000313" key="1">
    <source>
        <dbReference type="EMBL" id="MBB4922668.1"/>
    </source>
</evidence>
<protein>
    <submittedName>
        <fullName evidence="1">Serine protease</fullName>
        <ecNumber evidence="1">3.4.21.-</ecNumber>
    </submittedName>
</protein>
<accession>A0A7W7QZE9</accession>
<reference evidence="1 2" key="1">
    <citation type="submission" date="2020-08" db="EMBL/GenBank/DDBJ databases">
        <title>Sequencing the genomes of 1000 actinobacteria strains.</title>
        <authorList>
            <person name="Klenk H.-P."/>
        </authorList>
    </citation>
    <scope>NUCLEOTIDE SEQUENCE [LARGE SCALE GENOMIC DNA]</scope>
    <source>
        <strain evidence="1 2">DSM 41654</strain>
    </source>
</reference>
<sequence length="293" mass="30188">MELLKALRLPRFTQGLAALGTVLAIGLLPAASGAAAQSAATGAQHLGAHRRADTGPVQYNGGAVQHSPVVYLDFWGSQWDSDTNGVQQYMANFYQGLGTSQDTWSTITTQYPDSSGSGPAFTGPVYGGSWVDDGSPAPASSQQSDIAAEADSAAAHFGVAGNPDAQIVVMSPSGTSPDGWPGSGFCAWHDYTGSVSYTNMPYQLDAPAGSRCPNSALRGKLDAFSIVAGHEYAESITDPQPAGGWLTAGGSEIGDLCESNFQELTLPTGTFAVQPLWSNSDNACVIRTGSSGS</sequence>
<dbReference type="RefSeq" id="WP_184934804.1">
    <property type="nucleotide sequence ID" value="NZ_JACHJV010000001.1"/>
</dbReference>
<dbReference type="GO" id="GO:0008233">
    <property type="term" value="F:peptidase activity"/>
    <property type="evidence" value="ECO:0007669"/>
    <property type="project" value="UniProtKB-KW"/>
</dbReference>
<organism evidence="1 2">
    <name type="scientific">Kitasatospora kifunensis</name>
    <name type="common">Streptomyces kifunensis</name>
    <dbReference type="NCBI Taxonomy" id="58351"/>
    <lineage>
        <taxon>Bacteria</taxon>
        <taxon>Bacillati</taxon>
        <taxon>Actinomycetota</taxon>
        <taxon>Actinomycetes</taxon>
        <taxon>Kitasatosporales</taxon>
        <taxon>Streptomycetaceae</taxon>
        <taxon>Kitasatospora</taxon>
    </lineage>
</organism>
<comment type="caution">
    <text evidence="1">The sequence shown here is derived from an EMBL/GenBank/DDBJ whole genome shotgun (WGS) entry which is preliminary data.</text>
</comment>
<name>A0A7W7QZE9_KITKI</name>
<keyword evidence="1" id="KW-0378">Hydrolase</keyword>
<keyword evidence="2" id="KW-1185">Reference proteome</keyword>
<dbReference type="GO" id="GO:0006508">
    <property type="term" value="P:proteolysis"/>
    <property type="evidence" value="ECO:0007669"/>
    <property type="project" value="UniProtKB-KW"/>
</dbReference>
<evidence type="ECO:0000313" key="2">
    <source>
        <dbReference type="Proteomes" id="UP000540506"/>
    </source>
</evidence>
<proteinExistence type="predicted"/>
<dbReference type="EC" id="3.4.21.-" evidence="1"/>
<keyword evidence="1" id="KW-0645">Protease</keyword>
<dbReference type="AlphaFoldDB" id="A0A7W7QZE9"/>
<gene>
    <name evidence="1" type="ORF">FHR34_001661</name>
</gene>